<dbReference type="Proteomes" id="UP001454036">
    <property type="component" value="Unassembled WGS sequence"/>
</dbReference>
<organism evidence="2 3">
    <name type="scientific">Lithospermum erythrorhizon</name>
    <name type="common">Purple gromwell</name>
    <name type="synonym">Lithospermum officinale var. erythrorhizon</name>
    <dbReference type="NCBI Taxonomy" id="34254"/>
    <lineage>
        <taxon>Eukaryota</taxon>
        <taxon>Viridiplantae</taxon>
        <taxon>Streptophyta</taxon>
        <taxon>Embryophyta</taxon>
        <taxon>Tracheophyta</taxon>
        <taxon>Spermatophyta</taxon>
        <taxon>Magnoliopsida</taxon>
        <taxon>eudicotyledons</taxon>
        <taxon>Gunneridae</taxon>
        <taxon>Pentapetalae</taxon>
        <taxon>asterids</taxon>
        <taxon>lamiids</taxon>
        <taxon>Boraginales</taxon>
        <taxon>Boraginaceae</taxon>
        <taxon>Boraginoideae</taxon>
        <taxon>Lithospermeae</taxon>
        <taxon>Lithospermum</taxon>
    </lineage>
</organism>
<protein>
    <submittedName>
        <fullName evidence="2">Reverse transcriptase</fullName>
    </submittedName>
</protein>
<sequence>MKASLKRLNREEFSHISSRAVEAQRELESIQARVYSGELDDMLLRRLKLEDDDANTSYLHSRCKLQASRNRVKTIKDRNGNLLTDYEDVKAEAVGFYKELFAASDDSQVRYDEELGNIIHKKIDAEDVVTLQASVSAAEIENISLCQGKKGSLGVKCLQDWNRICMAQHLWDICSNKESLWIKWVDEYRLKGKSFWSINPKSMDCWVWRLLLRHKEEIRHLVSKTIGDGRDTNFWHDNWHVQGVLSGSFSEEIKRRFRVPEDATMAEAITAGRWPTRRHCTQEIEDVIAYLPRLREGVRDMSTWNGSGSAAKASGIWRSLRHQNQGPTWAKLIWFRGHIPRHCFVAWTLCQERLPTKDKLISWGMDVDRKCLFCGDEESMNHLFSYLELQYVIVNYKGKSFVSRLRKLGWCCAIYEVWREMNNRIFGNEQRDVSHIVKGCITTIRSRVSSWRVPRNKENWKICVEWGLSLDILV</sequence>
<dbReference type="InterPro" id="IPR026960">
    <property type="entry name" value="RVT-Znf"/>
</dbReference>
<dbReference type="GO" id="GO:0003964">
    <property type="term" value="F:RNA-directed DNA polymerase activity"/>
    <property type="evidence" value="ECO:0007669"/>
    <property type="project" value="UniProtKB-KW"/>
</dbReference>
<evidence type="ECO:0000313" key="2">
    <source>
        <dbReference type="EMBL" id="GAA0146436.1"/>
    </source>
</evidence>
<comment type="caution">
    <text evidence="2">The sequence shown here is derived from an EMBL/GenBank/DDBJ whole genome shotgun (WGS) entry which is preliminary data.</text>
</comment>
<keyword evidence="2" id="KW-0695">RNA-directed DNA polymerase</keyword>
<dbReference type="PANTHER" id="PTHR33116">
    <property type="entry name" value="REVERSE TRANSCRIPTASE ZINC-BINDING DOMAIN-CONTAINING PROTEIN-RELATED-RELATED"/>
    <property type="match status" value="1"/>
</dbReference>
<dbReference type="PANTHER" id="PTHR33116:SF66">
    <property type="entry name" value="REVERSE TRANSCRIPTASE ZINC-BINDING DOMAIN-CONTAINING PROTEIN"/>
    <property type="match status" value="1"/>
</dbReference>
<feature type="domain" description="Reverse transcriptase zinc-binding" evidence="1">
    <location>
        <begin position="315"/>
        <end position="384"/>
    </location>
</feature>
<dbReference type="Pfam" id="PF13966">
    <property type="entry name" value="zf-RVT"/>
    <property type="match status" value="1"/>
</dbReference>
<keyword evidence="2" id="KW-0548">Nucleotidyltransferase</keyword>
<keyword evidence="3" id="KW-1185">Reference proteome</keyword>
<evidence type="ECO:0000313" key="3">
    <source>
        <dbReference type="Proteomes" id="UP001454036"/>
    </source>
</evidence>
<dbReference type="AlphaFoldDB" id="A0AAV3P6W2"/>
<evidence type="ECO:0000259" key="1">
    <source>
        <dbReference type="Pfam" id="PF13966"/>
    </source>
</evidence>
<keyword evidence="2" id="KW-0808">Transferase</keyword>
<gene>
    <name evidence="2" type="ORF">LIER_36313</name>
</gene>
<name>A0AAV3P6W2_LITER</name>
<dbReference type="EMBL" id="BAABME010016552">
    <property type="protein sequence ID" value="GAA0146436.1"/>
    <property type="molecule type" value="Genomic_DNA"/>
</dbReference>
<accession>A0AAV3P6W2</accession>
<proteinExistence type="predicted"/>
<reference evidence="2 3" key="1">
    <citation type="submission" date="2024-01" db="EMBL/GenBank/DDBJ databases">
        <title>The complete chloroplast genome sequence of Lithospermum erythrorhizon: insights into the phylogenetic relationship among Boraginaceae species and the maternal lineages of purple gromwells.</title>
        <authorList>
            <person name="Okada T."/>
            <person name="Watanabe K."/>
        </authorList>
    </citation>
    <scope>NUCLEOTIDE SEQUENCE [LARGE SCALE GENOMIC DNA]</scope>
</reference>